<dbReference type="RefSeq" id="WP_013177357.1">
    <property type="nucleotide sequence ID" value="NC_014221.1"/>
</dbReference>
<dbReference type="GO" id="GO:0005886">
    <property type="term" value="C:plasma membrane"/>
    <property type="evidence" value="ECO:0007669"/>
    <property type="project" value="UniProtKB-SubCell"/>
</dbReference>
<evidence type="ECO:0000259" key="9">
    <source>
        <dbReference type="Pfam" id="PF21770"/>
    </source>
</evidence>
<dbReference type="Gene3D" id="3.30.70.260">
    <property type="match status" value="1"/>
</dbReference>
<sequence>MTPFDLSATLGAAFAHPYAQFFLKLLLALALGATIGLERQWRQRMAGLRTNALVSVGAASFVSLPLFIDGDASPTRVAAQVVSGIGFLGAGVIIRDGASVRGLNTAATLWGAAAVGVLAGSGFVIPALMAALVVLLANVLLRPLARRIDRQPLSDSEVETGYTIEIVSVAPQEAHVRALLLQMLSGSPLRIRNLRSRDVENTEQVRVRARLVTQGRADAVLEQLVGRLSLEPSVTEVSWEVASG</sequence>
<organism evidence="10 11">
    <name type="scientific">Truepera radiovictrix (strain DSM 17093 / CIP 108686 / LMG 22925 / RQ-24)</name>
    <dbReference type="NCBI Taxonomy" id="649638"/>
    <lineage>
        <taxon>Bacteria</taxon>
        <taxon>Thermotogati</taxon>
        <taxon>Deinococcota</taxon>
        <taxon>Deinococci</taxon>
        <taxon>Trueperales</taxon>
        <taxon>Trueperaceae</taxon>
        <taxon>Truepera</taxon>
    </lineage>
</organism>
<dbReference type="KEGG" id="tra:Trad_0851"/>
<evidence type="ECO:0000313" key="11">
    <source>
        <dbReference type="Proteomes" id="UP000000379"/>
    </source>
</evidence>
<gene>
    <name evidence="10" type="ordered locus">Trad_0851</name>
</gene>
<evidence type="ECO:0000256" key="2">
    <source>
        <dbReference type="ARBA" id="ARBA00009298"/>
    </source>
</evidence>
<proteinExistence type="inferred from homology"/>
<evidence type="ECO:0000259" key="8">
    <source>
        <dbReference type="Pfam" id="PF02308"/>
    </source>
</evidence>
<reference evidence="11" key="1">
    <citation type="submission" date="2010-05" db="EMBL/GenBank/DDBJ databases">
        <title>The complete genome of Truepera radiovictris DSM 17093.</title>
        <authorList>
            <consortium name="US DOE Joint Genome Institute (JGI-PGF)"/>
            <person name="Lucas S."/>
            <person name="Copeland A."/>
            <person name="Lapidus A."/>
            <person name="Glavina del Rio T."/>
            <person name="Dalin E."/>
            <person name="Tice H."/>
            <person name="Bruce D."/>
            <person name="Goodwin L."/>
            <person name="Pitluck S."/>
            <person name="Kyrpides N."/>
            <person name="Mavromatis K."/>
            <person name="Ovchinnikova G."/>
            <person name="Munk A.C."/>
            <person name="Detter J.C."/>
            <person name="Han C."/>
            <person name="Tapia R."/>
            <person name="Land M."/>
            <person name="Hauser L."/>
            <person name="Markowitz V."/>
            <person name="Cheng J.-F."/>
            <person name="Hugenholtz P."/>
            <person name="Woyke T."/>
            <person name="Wu D."/>
            <person name="Tindall B."/>
            <person name="Pomrenke H.G."/>
            <person name="Brambilla E."/>
            <person name="Klenk H.-P."/>
            <person name="Eisen J.A."/>
        </authorList>
    </citation>
    <scope>NUCLEOTIDE SEQUENCE [LARGE SCALE GENOMIC DNA]</scope>
    <source>
        <strain evidence="11">DSM 17093 / CIP 108686 / LMG 22925 / RQ-24</strain>
    </source>
</reference>
<evidence type="ECO:0000256" key="4">
    <source>
        <dbReference type="ARBA" id="ARBA00022692"/>
    </source>
</evidence>
<evidence type="ECO:0000313" key="10">
    <source>
        <dbReference type="EMBL" id="ADI13985.1"/>
    </source>
</evidence>
<dbReference type="PRINTS" id="PR01837">
    <property type="entry name" value="MGTCSAPBPROT"/>
</dbReference>
<comment type="similarity">
    <text evidence="2">Belongs to the MgtC/SapB family.</text>
</comment>
<keyword evidence="11" id="KW-1185">Reference proteome</keyword>
<dbReference type="PANTHER" id="PTHR33778:SF3">
    <property type="entry name" value="PROTEIN MGTC"/>
    <property type="match status" value="1"/>
</dbReference>
<feature type="transmembrane region" description="Helical" evidence="7">
    <location>
        <begin position="50"/>
        <end position="68"/>
    </location>
</feature>
<feature type="transmembrane region" description="Helical" evidence="7">
    <location>
        <begin position="109"/>
        <end position="141"/>
    </location>
</feature>
<evidence type="ECO:0000256" key="5">
    <source>
        <dbReference type="ARBA" id="ARBA00022989"/>
    </source>
</evidence>
<dbReference type="Pfam" id="PF21770">
    <property type="entry name" value="MgtC_SapB_C"/>
    <property type="match status" value="1"/>
</dbReference>
<dbReference type="Proteomes" id="UP000000379">
    <property type="component" value="Chromosome"/>
</dbReference>
<dbReference type="HOGENOM" id="CLU_079292_0_0_0"/>
<evidence type="ECO:0000256" key="6">
    <source>
        <dbReference type="ARBA" id="ARBA00023136"/>
    </source>
</evidence>
<comment type="subcellular location">
    <subcellularLocation>
        <location evidence="1">Cell membrane</location>
        <topology evidence="1">Multi-pass membrane protein</topology>
    </subcellularLocation>
</comment>
<keyword evidence="4 7" id="KW-0812">Transmembrane</keyword>
<feature type="transmembrane region" description="Helical" evidence="7">
    <location>
        <begin position="20"/>
        <end position="38"/>
    </location>
</feature>
<feature type="domain" description="MgtC-like C-terminal" evidence="9">
    <location>
        <begin position="162"/>
        <end position="239"/>
    </location>
</feature>
<keyword evidence="3" id="KW-1003">Cell membrane</keyword>
<feature type="domain" description="MgtC/SapB/SrpB/YhiD N-terminal" evidence="8">
    <location>
        <begin position="25"/>
        <end position="146"/>
    </location>
</feature>
<name>D7CU87_TRURR</name>
<dbReference type="eggNOG" id="COG1285">
    <property type="taxonomic scope" value="Bacteria"/>
</dbReference>
<dbReference type="AlphaFoldDB" id="D7CU87"/>
<keyword evidence="5 7" id="KW-1133">Transmembrane helix</keyword>
<accession>D7CU87</accession>
<dbReference type="OrthoDB" id="9811198at2"/>
<dbReference type="InterPro" id="IPR049177">
    <property type="entry name" value="MgtC_SapB_SrpB_YhiD_N"/>
</dbReference>
<dbReference type="InterPro" id="IPR003416">
    <property type="entry name" value="MgtC/SapB/SrpB/YhiD_fam"/>
</dbReference>
<dbReference type="STRING" id="649638.Trad_0851"/>
<evidence type="ECO:0000256" key="7">
    <source>
        <dbReference type="SAM" id="Phobius"/>
    </source>
</evidence>
<keyword evidence="6 7" id="KW-0472">Membrane</keyword>
<dbReference type="EMBL" id="CP002049">
    <property type="protein sequence ID" value="ADI13985.1"/>
    <property type="molecule type" value="Genomic_DNA"/>
</dbReference>
<evidence type="ECO:0000256" key="3">
    <source>
        <dbReference type="ARBA" id="ARBA00022475"/>
    </source>
</evidence>
<protein>
    <submittedName>
        <fullName evidence="10">MgtC/SapB transporter</fullName>
    </submittedName>
</protein>
<evidence type="ECO:0000256" key="1">
    <source>
        <dbReference type="ARBA" id="ARBA00004651"/>
    </source>
</evidence>
<dbReference type="Pfam" id="PF02308">
    <property type="entry name" value="MgtC"/>
    <property type="match status" value="1"/>
</dbReference>
<dbReference type="InterPro" id="IPR048640">
    <property type="entry name" value="MgtC-like_C"/>
</dbReference>
<reference evidence="10 11" key="2">
    <citation type="journal article" date="2011" name="Stand. Genomic Sci.">
        <title>Complete genome sequence of Truepera radiovictrix type strain (RQ-24).</title>
        <authorList>
            <person name="Ivanova N."/>
            <person name="Rohde C."/>
            <person name="Munk C."/>
            <person name="Nolan M."/>
            <person name="Lucas S."/>
            <person name="Del Rio T.G."/>
            <person name="Tice H."/>
            <person name="Deshpande S."/>
            <person name="Cheng J.F."/>
            <person name="Tapia R."/>
            <person name="Han C."/>
            <person name="Goodwin L."/>
            <person name="Pitluck S."/>
            <person name="Liolios K."/>
            <person name="Mavromatis K."/>
            <person name="Mikhailova N."/>
            <person name="Pati A."/>
            <person name="Chen A."/>
            <person name="Palaniappan K."/>
            <person name="Land M."/>
            <person name="Hauser L."/>
            <person name="Chang Y.J."/>
            <person name="Jeffries C.D."/>
            <person name="Brambilla E."/>
            <person name="Rohde M."/>
            <person name="Goker M."/>
            <person name="Tindall B.J."/>
            <person name="Woyke T."/>
            <person name="Bristow J."/>
            <person name="Eisen J.A."/>
            <person name="Markowitz V."/>
            <person name="Hugenholtz P."/>
            <person name="Kyrpides N.C."/>
            <person name="Klenk H.P."/>
            <person name="Lapidus A."/>
        </authorList>
    </citation>
    <scope>NUCLEOTIDE SEQUENCE [LARGE SCALE GENOMIC DNA]</scope>
    <source>
        <strain evidence="11">DSM 17093 / CIP 108686 / LMG 22925 / RQ-24</strain>
    </source>
</reference>
<dbReference type="PANTHER" id="PTHR33778">
    <property type="entry name" value="PROTEIN MGTC"/>
    <property type="match status" value="1"/>
</dbReference>